<feature type="compositionally biased region" description="Polar residues" evidence="3">
    <location>
        <begin position="29"/>
        <end position="49"/>
    </location>
</feature>
<feature type="compositionally biased region" description="Low complexity" evidence="3">
    <location>
        <begin position="13"/>
        <end position="28"/>
    </location>
</feature>
<keyword evidence="2" id="KW-0472">Membrane</keyword>
<feature type="transmembrane region" description="Helical" evidence="2">
    <location>
        <begin position="338"/>
        <end position="363"/>
    </location>
</feature>
<dbReference type="OrthoDB" id="2126698at2759"/>
<dbReference type="InterPro" id="IPR002528">
    <property type="entry name" value="MATE_fam"/>
</dbReference>
<feature type="transmembrane region" description="Helical" evidence="2">
    <location>
        <begin position="260"/>
        <end position="285"/>
    </location>
</feature>
<proteinExistence type="inferred from homology"/>
<dbReference type="Pfam" id="PF01554">
    <property type="entry name" value="MatE"/>
    <property type="match status" value="2"/>
</dbReference>
<feature type="transmembrane region" description="Helical" evidence="2">
    <location>
        <begin position="432"/>
        <end position="456"/>
    </location>
</feature>
<feature type="transmembrane region" description="Helical" evidence="2">
    <location>
        <begin position="492"/>
        <end position="512"/>
    </location>
</feature>
<dbReference type="EMBL" id="LHPG02000007">
    <property type="protein sequence ID" value="PRW57343.1"/>
    <property type="molecule type" value="Genomic_DNA"/>
</dbReference>
<feature type="transmembrane region" description="Helical" evidence="2">
    <location>
        <begin position="168"/>
        <end position="192"/>
    </location>
</feature>
<protein>
    <recommendedName>
        <fullName evidence="2">Protein DETOXIFICATION</fullName>
    </recommendedName>
    <alternativeName>
        <fullName evidence="2">Multidrug and toxic compound extrusion protein</fullName>
    </alternativeName>
</protein>
<dbReference type="NCBIfam" id="TIGR00797">
    <property type="entry name" value="matE"/>
    <property type="match status" value="1"/>
</dbReference>
<comment type="caution">
    <text evidence="2">Lacks conserved residue(s) required for the propagation of feature annotation.</text>
</comment>
<sequence length="534" mass="55723">MASGDLAAGGGASAELSQAAELEEGLSSPLQPLISSRSTLSVEQQQSPGSPWRQEQPWAGGKAAADEDGATTGCPGPRAFAWEIAEQSKLAAPLAINLIANYSLSIVSLSFVGKLGDTSVLAAAALGSTLSSMSGKVLLMGLCGAVDTLASQASGAGQPLGIIFQRAVLFLAVHCIPITGLFVSVPSLLAAAGQPAEMTVAVRAYLLALLPNLWLDAVARPLNRILVAQRITKPQMVTGLIVAAQHVAACWLFIHRWGFGYIGAAFAACWSTFLSLALLAAWVALAGKGEQVWGRPSRAALQGWRTFAGLAYASAAMKCIESWSFSLMNVLAGWLPNAAQSVAALAVAFNLYGILFMGFAAFGMAASTRVGNALGAGREAAARLAALASAVVAPAIWLVVAFLLTWPISQNWLLGLFTTGTDPLLLQRMRSLLYLVVLLELFDGAQTILSGIIAGVGKQKRGSAINVVAYWLVAVPVACLLGFPLTLGVQGFYGGMVLGPLIQTLAYLYVILRLKWGHEAQLARQRLAAAAEPL</sequence>
<comment type="similarity">
    <text evidence="1 2">Belongs to the multi antimicrobial extrusion (MATE) (TC 2.A.66.1) family.</text>
</comment>
<keyword evidence="2" id="KW-1133">Transmembrane helix</keyword>
<keyword evidence="5" id="KW-1185">Reference proteome</keyword>
<dbReference type="PANTHER" id="PTHR11206">
    <property type="entry name" value="MULTIDRUG RESISTANCE PROTEIN"/>
    <property type="match status" value="1"/>
</dbReference>
<comment type="caution">
    <text evidence="4">The sequence shown here is derived from an EMBL/GenBank/DDBJ whole genome shotgun (WGS) entry which is preliminary data.</text>
</comment>
<dbReference type="Proteomes" id="UP000239899">
    <property type="component" value="Unassembled WGS sequence"/>
</dbReference>
<dbReference type="GO" id="GO:0042910">
    <property type="term" value="F:xenobiotic transmembrane transporter activity"/>
    <property type="evidence" value="ECO:0007669"/>
    <property type="project" value="InterPro"/>
</dbReference>
<gene>
    <name evidence="4" type="ORF">C2E21_4205</name>
</gene>
<evidence type="ECO:0000313" key="5">
    <source>
        <dbReference type="Proteomes" id="UP000239899"/>
    </source>
</evidence>
<feature type="transmembrane region" description="Helical" evidence="2">
    <location>
        <begin position="468"/>
        <end position="486"/>
    </location>
</feature>
<evidence type="ECO:0000256" key="3">
    <source>
        <dbReference type="SAM" id="MobiDB-lite"/>
    </source>
</evidence>
<organism evidence="4 5">
    <name type="scientific">Chlorella sorokiniana</name>
    <name type="common">Freshwater green alga</name>
    <dbReference type="NCBI Taxonomy" id="3076"/>
    <lineage>
        <taxon>Eukaryota</taxon>
        <taxon>Viridiplantae</taxon>
        <taxon>Chlorophyta</taxon>
        <taxon>core chlorophytes</taxon>
        <taxon>Trebouxiophyceae</taxon>
        <taxon>Chlorellales</taxon>
        <taxon>Chlorellaceae</taxon>
        <taxon>Chlorella clade</taxon>
        <taxon>Chlorella</taxon>
    </lineage>
</organism>
<reference evidence="4 5" key="1">
    <citation type="journal article" date="2018" name="Plant J.">
        <title>Genome sequences of Chlorella sorokiniana UTEX 1602 and Micractinium conductrix SAG 241.80: implications to maltose excretion by a green alga.</title>
        <authorList>
            <person name="Arriola M.B."/>
            <person name="Velmurugan N."/>
            <person name="Zhang Y."/>
            <person name="Plunkett M.H."/>
            <person name="Hondzo H."/>
            <person name="Barney B.M."/>
        </authorList>
    </citation>
    <scope>NUCLEOTIDE SEQUENCE [LARGE SCALE GENOMIC DNA]</scope>
    <source>
        <strain evidence="5">UTEX 1602</strain>
    </source>
</reference>
<evidence type="ECO:0000256" key="1">
    <source>
        <dbReference type="ARBA" id="ARBA00010199"/>
    </source>
</evidence>
<dbReference type="GO" id="GO:0015297">
    <property type="term" value="F:antiporter activity"/>
    <property type="evidence" value="ECO:0007669"/>
    <property type="project" value="InterPro"/>
</dbReference>
<dbReference type="STRING" id="3076.A0A2P6TTH5"/>
<dbReference type="AlphaFoldDB" id="A0A2P6TTH5"/>
<feature type="region of interest" description="Disordered" evidence="3">
    <location>
        <begin position="1"/>
        <end position="72"/>
    </location>
</feature>
<feature type="transmembrane region" description="Helical" evidence="2">
    <location>
        <begin position="384"/>
        <end position="408"/>
    </location>
</feature>
<feature type="transmembrane region" description="Helical" evidence="2">
    <location>
        <begin position="306"/>
        <end position="326"/>
    </location>
</feature>
<evidence type="ECO:0000256" key="2">
    <source>
        <dbReference type="RuleBase" id="RU004914"/>
    </source>
</evidence>
<evidence type="ECO:0000313" key="4">
    <source>
        <dbReference type="EMBL" id="PRW57343.1"/>
    </source>
</evidence>
<accession>A0A2P6TTH5</accession>
<dbReference type="GO" id="GO:0016020">
    <property type="term" value="C:membrane"/>
    <property type="evidence" value="ECO:0007669"/>
    <property type="project" value="InterPro"/>
</dbReference>
<keyword evidence="2" id="KW-0812">Transmembrane</keyword>
<name>A0A2P6TTH5_CHLSO</name>
<feature type="transmembrane region" description="Helical" evidence="2">
    <location>
        <begin position="236"/>
        <end position="254"/>
    </location>
</feature>